<dbReference type="SUPFAM" id="SSF53633">
    <property type="entry name" value="Carbamate kinase-like"/>
    <property type="match status" value="1"/>
</dbReference>
<dbReference type="FunFam" id="3.40.1160.10:FF:000018">
    <property type="entry name" value="Glutamate 5-kinase"/>
    <property type="match status" value="1"/>
</dbReference>
<comment type="subcellular location">
    <subcellularLocation>
        <location evidence="8">Cytoplasm</location>
    </subcellularLocation>
</comment>
<feature type="binding site" evidence="8">
    <location>
        <begin position="222"/>
        <end position="228"/>
    </location>
    <ligand>
        <name>ATP</name>
        <dbReference type="ChEBI" id="CHEBI:30616"/>
    </ligand>
</feature>
<comment type="function">
    <text evidence="8">Catalyzes the transfer of a phosphate group to glutamate to form L-glutamate 5-phosphate.</text>
</comment>
<dbReference type="GO" id="GO:0005829">
    <property type="term" value="C:cytosol"/>
    <property type="evidence" value="ECO:0007669"/>
    <property type="project" value="TreeGrafter"/>
</dbReference>
<dbReference type="InterPro" id="IPR019797">
    <property type="entry name" value="Glutamate_5-kinase_CS"/>
</dbReference>
<comment type="similarity">
    <text evidence="8">Belongs to the glutamate 5-kinase family.</text>
</comment>
<name>A0A069RJZ4_PEPLI</name>
<dbReference type="InterPro" id="IPR041739">
    <property type="entry name" value="G5K_ProB"/>
</dbReference>
<comment type="catalytic activity">
    <reaction evidence="8">
        <text>L-glutamate + ATP = L-glutamyl 5-phosphate + ADP</text>
        <dbReference type="Rhea" id="RHEA:14877"/>
        <dbReference type="ChEBI" id="CHEBI:29985"/>
        <dbReference type="ChEBI" id="CHEBI:30616"/>
        <dbReference type="ChEBI" id="CHEBI:58274"/>
        <dbReference type="ChEBI" id="CHEBI:456216"/>
        <dbReference type="EC" id="2.7.2.11"/>
    </reaction>
</comment>
<dbReference type="PROSITE" id="PS00902">
    <property type="entry name" value="GLUTAMATE_5_KINASE"/>
    <property type="match status" value="1"/>
</dbReference>
<dbReference type="Pfam" id="PF00696">
    <property type="entry name" value="AA_kinase"/>
    <property type="match status" value="1"/>
</dbReference>
<dbReference type="AlphaFoldDB" id="A0A069RJZ4"/>
<feature type="binding site" evidence="8">
    <location>
        <position position="19"/>
    </location>
    <ligand>
        <name>ATP</name>
        <dbReference type="ChEBI" id="CHEBI:30616"/>
    </ligand>
</feature>
<gene>
    <name evidence="8 10" type="primary">proB</name>
    <name evidence="10" type="ORF">CLIT_14c00080</name>
</gene>
<organism evidence="10 11">
    <name type="scientific">Peptoclostridium litorale DSM 5388</name>
    <dbReference type="NCBI Taxonomy" id="1121324"/>
    <lineage>
        <taxon>Bacteria</taxon>
        <taxon>Bacillati</taxon>
        <taxon>Bacillota</taxon>
        <taxon>Clostridia</taxon>
        <taxon>Peptostreptococcales</taxon>
        <taxon>Peptoclostridiaceae</taxon>
        <taxon>Peptoclostridium</taxon>
    </lineage>
</organism>
<evidence type="ECO:0000313" key="11">
    <source>
        <dbReference type="Proteomes" id="UP000027946"/>
    </source>
</evidence>
<dbReference type="PANTHER" id="PTHR43654">
    <property type="entry name" value="GLUTAMATE 5-KINASE"/>
    <property type="match status" value="1"/>
</dbReference>
<evidence type="ECO:0000256" key="8">
    <source>
        <dbReference type="HAMAP-Rule" id="MF_00456"/>
    </source>
</evidence>
<keyword evidence="4 8" id="KW-0808">Transferase</keyword>
<dbReference type="EMBL" id="JJMM01000014">
    <property type="protein sequence ID" value="KDR94547.1"/>
    <property type="molecule type" value="Genomic_DNA"/>
</dbReference>
<comment type="caution">
    <text evidence="10">The sequence shown here is derived from an EMBL/GenBank/DDBJ whole genome shotgun (WGS) entry which is preliminary data.</text>
</comment>
<dbReference type="Gene3D" id="3.40.1160.10">
    <property type="entry name" value="Acetylglutamate kinase-like"/>
    <property type="match status" value="1"/>
</dbReference>
<keyword evidence="3 8" id="KW-0641">Proline biosynthesis</keyword>
<dbReference type="eggNOG" id="COG0263">
    <property type="taxonomic scope" value="Bacteria"/>
</dbReference>
<feature type="binding site" evidence="8">
    <location>
        <position position="160"/>
    </location>
    <ligand>
        <name>substrate</name>
    </ligand>
</feature>
<keyword evidence="5 8" id="KW-0547">Nucleotide-binding</keyword>
<dbReference type="PRINTS" id="PR00474">
    <property type="entry name" value="GLU5KINASE"/>
</dbReference>
<keyword evidence="11" id="KW-1185">Reference proteome</keyword>
<evidence type="ECO:0000259" key="9">
    <source>
        <dbReference type="Pfam" id="PF00696"/>
    </source>
</evidence>
<evidence type="ECO:0000256" key="6">
    <source>
        <dbReference type="ARBA" id="ARBA00022777"/>
    </source>
</evidence>
<evidence type="ECO:0000256" key="4">
    <source>
        <dbReference type="ARBA" id="ARBA00022679"/>
    </source>
</evidence>
<dbReference type="HAMAP" id="MF_00456">
    <property type="entry name" value="ProB"/>
    <property type="match status" value="1"/>
</dbReference>
<dbReference type="InterPro" id="IPR001057">
    <property type="entry name" value="Glu/AcGlu_kinase"/>
</dbReference>
<dbReference type="GO" id="GO:0055129">
    <property type="term" value="P:L-proline biosynthetic process"/>
    <property type="evidence" value="ECO:0007669"/>
    <property type="project" value="UniProtKB-UniRule"/>
</dbReference>
<keyword evidence="7 8" id="KW-0067">ATP-binding</keyword>
<dbReference type="InterPro" id="IPR011529">
    <property type="entry name" value="Glu_5kinase"/>
</dbReference>
<dbReference type="NCBIfam" id="TIGR01027">
    <property type="entry name" value="proB"/>
    <property type="match status" value="1"/>
</dbReference>
<evidence type="ECO:0000256" key="3">
    <source>
        <dbReference type="ARBA" id="ARBA00022650"/>
    </source>
</evidence>
<dbReference type="GO" id="GO:0004349">
    <property type="term" value="F:glutamate 5-kinase activity"/>
    <property type="evidence" value="ECO:0007669"/>
    <property type="project" value="UniProtKB-UniRule"/>
</dbReference>
<dbReference type="PIRSF" id="PIRSF000729">
    <property type="entry name" value="GK"/>
    <property type="match status" value="1"/>
</dbReference>
<feature type="domain" description="Aspartate/glutamate/uridylate kinase" evidence="9">
    <location>
        <begin position="14"/>
        <end position="246"/>
    </location>
</feature>
<dbReference type="RefSeq" id="WP_038266369.1">
    <property type="nucleotide sequence ID" value="NZ_JJMM01000014.1"/>
</dbReference>
<evidence type="ECO:0000256" key="7">
    <source>
        <dbReference type="ARBA" id="ARBA00022840"/>
    </source>
</evidence>
<feature type="binding site" evidence="8">
    <location>
        <position position="148"/>
    </location>
    <ligand>
        <name>substrate</name>
    </ligand>
</feature>
<dbReference type="STRING" id="1121324.CLIT_14c00080"/>
<feature type="binding site" evidence="8">
    <location>
        <position position="59"/>
    </location>
    <ligand>
        <name>substrate</name>
    </ligand>
</feature>
<dbReference type="InterPro" id="IPR036393">
    <property type="entry name" value="AceGlu_kinase-like_sf"/>
</dbReference>
<reference evidence="10 11" key="1">
    <citation type="submission" date="2014-03" db="EMBL/GenBank/DDBJ databases">
        <title>Genome sequence of Clostridium litorale W6, DSM 5388.</title>
        <authorList>
            <person name="Poehlein A."/>
            <person name="Jagirdar A."/>
            <person name="Khonsari B."/>
            <person name="Chibani C.M."/>
            <person name="Gutierrez Gutierrez D.A."/>
            <person name="Davydova E."/>
            <person name="Alghaithi H.S."/>
            <person name="Nair K.P."/>
            <person name="Dhamotharan K."/>
            <person name="Chandran L."/>
            <person name="G W."/>
            <person name="Daniel R."/>
        </authorList>
    </citation>
    <scope>NUCLEOTIDE SEQUENCE [LARGE SCALE GENOMIC DNA]</scope>
    <source>
        <strain evidence="10 11">W6</strain>
    </source>
</reference>
<dbReference type="UniPathway" id="UPA00098">
    <property type="reaction ID" value="UER00359"/>
</dbReference>
<dbReference type="InterPro" id="IPR001048">
    <property type="entry name" value="Asp/Glu/Uridylate_kinase"/>
</dbReference>
<dbReference type="GO" id="GO:0005524">
    <property type="term" value="F:ATP binding"/>
    <property type="evidence" value="ECO:0007669"/>
    <property type="project" value="UniProtKB-KW"/>
</dbReference>
<evidence type="ECO:0000256" key="1">
    <source>
        <dbReference type="ARBA" id="ARBA00022490"/>
    </source>
</evidence>
<evidence type="ECO:0000256" key="2">
    <source>
        <dbReference type="ARBA" id="ARBA00022605"/>
    </source>
</evidence>
<protein>
    <recommendedName>
        <fullName evidence="8">Glutamate 5-kinase</fullName>
        <ecNumber evidence="8">2.7.2.11</ecNumber>
    </recommendedName>
    <alternativeName>
        <fullName evidence="8">Gamma-glutamyl kinase</fullName>
        <shortName evidence="8">GK</shortName>
    </alternativeName>
</protein>
<dbReference type="Proteomes" id="UP000027946">
    <property type="component" value="Unassembled WGS sequence"/>
</dbReference>
<comment type="pathway">
    <text evidence="8">Amino-acid biosynthesis; L-proline biosynthesis; L-glutamate 5-semialdehyde from L-glutamate: step 1/2.</text>
</comment>
<dbReference type="PANTHER" id="PTHR43654:SF1">
    <property type="entry name" value="ISOPENTENYL PHOSPHATE KINASE"/>
    <property type="match status" value="1"/>
</dbReference>
<accession>A0A069RJZ4</accession>
<dbReference type="CDD" id="cd04242">
    <property type="entry name" value="AAK_G5K_ProB"/>
    <property type="match status" value="1"/>
</dbReference>
<dbReference type="EC" id="2.7.2.11" evidence="8"/>
<keyword evidence="1 8" id="KW-0963">Cytoplasm</keyword>
<proteinExistence type="inferred from homology"/>
<evidence type="ECO:0000313" key="10">
    <source>
        <dbReference type="EMBL" id="KDR94547.1"/>
    </source>
</evidence>
<feature type="binding site" evidence="8">
    <location>
        <begin position="180"/>
        <end position="181"/>
    </location>
    <ligand>
        <name>ATP</name>
        <dbReference type="ChEBI" id="CHEBI:30616"/>
    </ligand>
</feature>
<dbReference type="InterPro" id="IPR005715">
    <property type="entry name" value="Glu_5kinase/COase_Synthase"/>
</dbReference>
<keyword evidence="6 8" id="KW-0418">Kinase</keyword>
<evidence type="ECO:0000256" key="5">
    <source>
        <dbReference type="ARBA" id="ARBA00022741"/>
    </source>
</evidence>
<sequence>MSFGNMKKYSKDINRVVVKIGTSTLTYSSGKLNFERIDKIARVLSDINNQGKQVILVTSAAIGVGVAKLGIRDSEIIKTVQGKQAAASVGQAMLMKIYQRFFNDYNQIVSQVLLTRYVTENEQTKVNAQNTFNALLEMGVIPIVNENDTIAIDEIVFGDNDTLSATVASLVDADLLILLTDIDGLYTGDPRKNPDAKLIPRIEDIGKDIEKLASGTSSTLGTGGMITKVKAAEIAYESGIDTVIANGSDPSIMYGIINGEEIGTHFVAPQNR</sequence>
<keyword evidence="2 8" id="KW-0028">Amino-acid biosynthesis</keyword>